<reference evidence="8" key="1">
    <citation type="journal article" date="2018" name="Nat. Microbiol.">
        <title>Leveraging single-cell genomics to expand the fungal tree of life.</title>
        <authorList>
            <person name="Ahrendt S.R."/>
            <person name="Quandt C.A."/>
            <person name="Ciobanu D."/>
            <person name="Clum A."/>
            <person name="Salamov A."/>
            <person name="Andreopoulos B."/>
            <person name="Cheng J.F."/>
            <person name="Woyke T."/>
            <person name="Pelin A."/>
            <person name="Henrissat B."/>
            <person name="Reynolds N.K."/>
            <person name="Benny G.L."/>
            <person name="Smith M.E."/>
            <person name="James T.Y."/>
            <person name="Grigoriev I.V."/>
        </authorList>
    </citation>
    <scope>NUCLEOTIDE SEQUENCE [LARGE SCALE GENOMIC DNA]</scope>
    <source>
        <strain evidence="8">ATCC 52028</strain>
    </source>
</reference>
<dbReference type="STRING" id="1555241.A0A4P9X6U2"/>
<keyword evidence="3" id="KW-1134">Transmembrane beta strand</keyword>
<sequence length="466" mass="50098">MSQLDPAAIVEGLFGAPADQQRPITVHAVTFDGVQHTQPSVLQAIAQPVLAATTPERLLAGTQAACARIQGLGIARDLQLRYDAARDADGHYVPDGVVVAFDVAEAPRYAAKSGTEIGNQDSNLNTAVTTRNAFGYAEQIDFNYSYGVPLNKGAAYNVHVRYPIAADPRNQLHVDVQKSARSRQTTASHDLALLTASVKQRQDRPDGRVETRGVAAALRHITQLAPSACWDIRRQAGYDVKAALTHSVEHDRRNDPMLPTGGHYWRVDQELAATTRATGAANGHYRAESTFLQTFLLHRGWVSEPASHHGRSCCNDGPLGGHSRLTPLLGLLLPFRSAVATHYDDRFHLGGPLSLRGFRVGGVGPQSGRDVLGGNAFWAAGLSLITPLPGLPPDAVLRGHVFANAGACTARARDLLATAPSCAVGYGLLCRFSVLRLELNYVVPLVHRASEQRHPGLQFGIGIQFL</sequence>
<proteinExistence type="inferred from homology"/>
<comment type="subcellular location">
    <subcellularLocation>
        <location evidence="1">Mitochondrion outer membrane</location>
        <topology evidence="1">Multi-pass membrane protein</topology>
    </subcellularLocation>
</comment>
<evidence type="ECO:0000256" key="2">
    <source>
        <dbReference type="ARBA" id="ARBA00010913"/>
    </source>
</evidence>
<evidence type="ECO:0000256" key="4">
    <source>
        <dbReference type="ARBA" id="ARBA00022692"/>
    </source>
</evidence>
<evidence type="ECO:0000256" key="1">
    <source>
        <dbReference type="ARBA" id="ARBA00004374"/>
    </source>
</evidence>
<dbReference type="EMBL" id="ML014194">
    <property type="protein sequence ID" value="RKP00892.1"/>
    <property type="molecule type" value="Genomic_DNA"/>
</dbReference>
<dbReference type="PANTHER" id="PTHR12815">
    <property type="entry name" value="SORTING AND ASSEMBLY MACHINERY SAMM50 PROTEIN FAMILY MEMBER"/>
    <property type="match status" value="1"/>
</dbReference>
<dbReference type="Proteomes" id="UP000274922">
    <property type="component" value="Unassembled WGS sequence"/>
</dbReference>
<dbReference type="GO" id="GO:0045040">
    <property type="term" value="P:protein insertion into mitochondrial outer membrane"/>
    <property type="evidence" value="ECO:0007669"/>
    <property type="project" value="TreeGrafter"/>
</dbReference>
<name>A0A4P9X6U2_9FUNG</name>
<feature type="domain" description="Bacterial surface antigen (D15)" evidence="6">
    <location>
        <begin position="132"/>
        <end position="465"/>
    </location>
</feature>
<evidence type="ECO:0000313" key="8">
    <source>
        <dbReference type="Proteomes" id="UP000274922"/>
    </source>
</evidence>
<keyword evidence="4" id="KW-0812">Transmembrane</keyword>
<dbReference type="InterPro" id="IPR000184">
    <property type="entry name" value="Bac_surfAg_D15"/>
</dbReference>
<gene>
    <name evidence="7" type="ORF">CXG81DRAFT_12676</name>
</gene>
<dbReference type="Pfam" id="PF01103">
    <property type="entry name" value="Omp85"/>
    <property type="match status" value="1"/>
</dbReference>
<protein>
    <recommendedName>
        <fullName evidence="6">Bacterial surface antigen (D15) domain-containing protein</fullName>
    </recommendedName>
</protein>
<dbReference type="GO" id="GO:0005741">
    <property type="term" value="C:mitochondrial outer membrane"/>
    <property type="evidence" value="ECO:0007669"/>
    <property type="project" value="UniProtKB-SubCell"/>
</dbReference>
<evidence type="ECO:0000259" key="6">
    <source>
        <dbReference type="Pfam" id="PF01103"/>
    </source>
</evidence>
<dbReference type="Gene3D" id="2.40.160.50">
    <property type="entry name" value="membrane protein fhac: a member of the omp85/tpsb transporter family"/>
    <property type="match status" value="1"/>
</dbReference>
<evidence type="ECO:0000256" key="3">
    <source>
        <dbReference type="ARBA" id="ARBA00022452"/>
    </source>
</evidence>
<dbReference type="InterPro" id="IPR039910">
    <property type="entry name" value="D15-like"/>
</dbReference>
<keyword evidence="5" id="KW-0472">Membrane</keyword>
<dbReference type="AlphaFoldDB" id="A0A4P9X6U2"/>
<evidence type="ECO:0000256" key="5">
    <source>
        <dbReference type="ARBA" id="ARBA00023136"/>
    </source>
</evidence>
<accession>A0A4P9X6U2</accession>
<keyword evidence="8" id="KW-1185">Reference proteome</keyword>
<dbReference type="PANTHER" id="PTHR12815:SF18">
    <property type="entry name" value="SORTING AND ASSEMBLY MACHINERY COMPONENT 50 HOMOLOG"/>
    <property type="match status" value="1"/>
</dbReference>
<dbReference type="OrthoDB" id="1724197at2759"/>
<organism evidence="7 8">
    <name type="scientific">Caulochytrium protostelioides</name>
    <dbReference type="NCBI Taxonomy" id="1555241"/>
    <lineage>
        <taxon>Eukaryota</taxon>
        <taxon>Fungi</taxon>
        <taxon>Fungi incertae sedis</taxon>
        <taxon>Chytridiomycota</taxon>
        <taxon>Chytridiomycota incertae sedis</taxon>
        <taxon>Chytridiomycetes</taxon>
        <taxon>Caulochytriales</taxon>
        <taxon>Caulochytriaceae</taxon>
        <taxon>Caulochytrium</taxon>
    </lineage>
</organism>
<evidence type="ECO:0000313" key="7">
    <source>
        <dbReference type="EMBL" id="RKP00892.1"/>
    </source>
</evidence>
<comment type="similarity">
    <text evidence="2">Belongs to the SAM50/omp85 family.</text>
</comment>